<dbReference type="InterPro" id="IPR055706">
    <property type="entry name" value="Slg1/2_DUF7282"/>
</dbReference>
<feature type="compositionally biased region" description="Acidic residues" evidence="1">
    <location>
        <begin position="211"/>
        <end position="310"/>
    </location>
</feature>
<gene>
    <name evidence="3" type="ORF">C486_04059</name>
</gene>
<evidence type="ECO:0000256" key="1">
    <source>
        <dbReference type="SAM" id="MobiDB-lite"/>
    </source>
</evidence>
<keyword evidence="4" id="KW-1185">Reference proteome</keyword>
<dbReference type="Proteomes" id="UP000011592">
    <property type="component" value="Unassembled WGS sequence"/>
</dbReference>
<feature type="region of interest" description="Disordered" evidence="1">
    <location>
        <begin position="211"/>
        <end position="319"/>
    </location>
</feature>
<accession>L9ZAK8</accession>
<evidence type="ECO:0000259" key="2">
    <source>
        <dbReference type="Pfam" id="PF23951"/>
    </source>
</evidence>
<feature type="compositionally biased region" description="Acidic residues" evidence="1">
    <location>
        <begin position="39"/>
        <end position="56"/>
    </location>
</feature>
<name>L9ZAK8_9EURY</name>
<feature type="region of interest" description="Disordered" evidence="1">
    <location>
        <begin position="348"/>
        <end position="434"/>
    </location>
</feature>
<evidence type="ECO:0000313" key="3">
    <source>
        <dbReference type="EMBL" id="ELY83021.1"/>
    </source>
</evidence>
<feature type="region of interest" description="Disordered" evidence="1">
    <location>
        <begin position="28"/>
        <end position="89"/>
    </location>
</feature>
<comment type="caution">
    <text evidence="3">The sequence shown here is derived from an EMBL/GenBank/DDBJ whole genome shotgun (WGS) entry which is preliminary data.</text>
</comment>
<dbReference type="Pfam" id="PF23951">
    <property type="entry name" value="DUF7282"/>
    <property type="match status" value="1"/>
</dbReference>
<proteinExistence type="predicted"/>
<dbReference type="PATRIC" id="fig|1230459.4.peg.811"/>
<dbReference type="InterPro" id="IPR013783">
    <property type="entry name" value="Ig-like_fold"/>
</dbReference>
<dbReference type="AlphaFoldDB" id="L9ZAK8"/>
<feature type="domain" description="DUF7282" evidence="2">
    <location>
        <begin position="91"/>
        <end position="205"/>
    </location>
</feature>
<dbReference type="Gene3D" id="2.60.40.10">
    <property type="entry name" value="Immunoglobulins"/>
    <property type="match status" value="1"/>
</dbReference>
<feature type="compositionally biased region" description="Acidic residues" evidence="1">
    <location>
        <begin position="72"/>
        <end position="85"/>
    </location>
</feature>
<evidence type="ECO:0000313" key="4">
    <source>
        <dbReference type="Proteomes" id="UP000011592"/>
    </source>
</evidence>
<organism evidence="3 4">
    <name type="scientific">Natrinema gari JCM 14663</name>
    <dbReference type="NCBI Taxonomy" id="1230459"/>
    <lineage>
        <taxon>Archaea</taxon>
        <taxon>Methanobacteriati</taxon>
        <taxon>Methanobacteriota</taxon>
        <taxon>Stenosarchaea group</taxon>
        <taxon>Halobacteria</taxon>
        <taxon>Halobacteriales</taxon>
        <taxon>Natrialbaceae</taxon>
        <taxon>Natrinema</taxon>
    </lineage>
</organism>
<feature type="region of interest" description="Disordered" evidence="1">
    <location>
        <begin position="535"/>
        <end position="579"/>
    </location>
</feature>
<sequence>MNARNQLLVVLTALMVVSSGGAMVAAATGGDTVEQGDNVSEDEYEGTDIESADESVAESQDRSETATGLEDNASDDGELEPDTDSDGNQAAYVTFNDQAIDNDTVVVENATLASGGFVAIHDSSLLVGNVVDSVIGSSTYLEAGTHENIEITLDEPLEEDETLIAMPHRDTNDNETYDFVETDGQADGPYLTADNEPVTDDAEITVDGVADEAPVDEEPVDNETDELPVEEEPVDEEPVDNETDEEPVDEEPVDNETDELPVEEEPVDEEPVDNETDEEPVDEEPLDNETDDEPVVEEPVEEEPVEDEPMDQLPIDADNRPVFVTVENLTVEDLNAENTSVYVLVVGDDIDTDDLPDEIDNITEEPIVDDTDDELLDNETDDEDEVPVDDDTDDEPLDNETDDEDEVPVDDDTDDNGLFGDETDNETDDDDAADDVTAEAFEVSDLEAPESATVGENITVTATVENPSDEERTESVQFRLEGDLVAEQNVTLDSGESDDVEFEVETSALQAGSYIHMILTDEAGEVAILELIDEIDTDEDVDSIDDETDDELNETDNLDDTDEIDDDNETNDTDDGLTA</sequence>
<dbReference type="EMBL" id="AOIJ01000033">
    <property type="protein sequence ID" value="ELY83021.1"/>
    <property type="molecule type" value="Genomic_DNA"/>
</dbReference>
<reference evidence="3 4" key="1">
    <citation type="journal article" date="2014" name="PLoS Genet.">
        <title>Phylogenetically driven sequencing of extremely halophilic archaea reveals strategies for static and dynamic osmo-response.</title>
        <authorList>
            <person name="Becker E.A."/>
            <person name="Seitzer P.M."/>
            <person name="Tritt A."/>
            <person name="Larsen D."/>
            <person name="Krusor M."/>
            <person name="Yao A.I."/>
            <person name="Wu D."/>
            <person name="Madern D."/>
            <person name="Eisen J.A."/>
            <person name="Darling A.E."/>
            <person name="Facciotti M.T."/>
        </authorList>
    </citation>
    <scope>NUCLEOTIDE SEQUENCE [LARGE SCALE GENOMIC DNA]</scope>
    <source>
        <strain evidence="3 4">JCM 14663</strain>
    </source>
</reference>
<dbReference type="RefSeq" id="WP_008453244.1">
    <property type="nucleotide sequence ID" value="NZ_AOIJ01000033.1"/>
</dbReference>
<protein>
    <recommendedName>
        <fullName evidence="2">DUF7282 domain-containing protein</fullName>
    </recommendedName>
</protein>